<reference evidence="1 2" key="1">
    <citation type="submission" date="2019-07" db="EMBL/GenBank/DDBJ databases">
        <title>De Novo Assembly of kiwifruit Actinidia rufa.</title>
        <authorList>
            <person name="Sugita-Konishi S."/>
            <person name="Sato K."/>
            <person name="Mori E."/>
            <person name="Abe Y."/>
            <person name="Kisaki G."/>
            <person name="Hamano K."/>
            <person name="Suezawa K."/>
            <person name="Otani M."/>
            <person name="Fukuda T."/>
            <person name="Manabe T."/>
            <person name="Gomi K."/>
            <person name="Tabuchi M."/>
            <person name="Akimitsu K."/>
            <person name="Kataoka I."/>
        </authorList>
    </citation>
    <scope>NUCLEOTIDE SEQUENCE [LARGE SCALE GENOMIC DNA]</scope>
    <source>
        <strain evidence="2">cv. Fuchu</strain>
    </source>
</reference>
<organism evidence="1 2">
    <name type="scientific">Actinidia rufa</name>
    <dbReference type="NCBI Taxonomy" id="165716"/>
    <lineage>
        <taxon>Eukaryota</taxon>
        <taxon>Viridiplantae</taxon>
        <taxon>Streptophyta</taxon>
        <taxon>Embryophyta</taxon>
        <taxon>Tracheophyta</taxon>
        <taxon>Spermatophyta</taxon>
        <taxon>Magnoliopsida</taxon>
        <taxon>eudicotyledons</taxon>
        <taxon>Gunneridae</taxon>
        <taxon>Pentapetalae</taxon>
        <taxon>asterids</taxon>
        <taxon>Ericales</taxon>
        <taxon>Actinidiaceae</taxon>
        <taxon>Actinidia</taxon>
    </lineage>
</organism>
<dbReference type="Proteomes" id="UP000585474">
    <property type="component" value="Unassembled WGS sequence"/>
</dbReference>
<name>A0A7J0FDQ7_9ERIC</name>
<dbReference type="AlphaFoldDB" id="A0A7J0FDQ7"/>
<sequence>MILMKSIDNKSIFVSPRRLSIAGESLRHGSKFCGVGVRASMVDSTESSSDFAKRMDRAWLISQVQFTLGFLIELCLVSVKPKE</sequence>
<gene>
    <name evidence="1" type="ORF">Acr_11g0011040</name>
</gene>
<accession>A0A7J0FDQ7</accession>
<proteinExistence type="predicted"/>
<evidence type="ECO:0000313" key="2">
    <source>
        <dbReference type="Proteomes" id="UP000585474"/>
    </source>
</evidence>
<comment type="caution">
    <text evidence="1">The sequence shown here is derived from an EMBL/GenBank/DDBJ whole genome shotgun (WGS) entry which is preliminary data.</text>
</comment>
<evidence type="ECO:0000313" key="1">
    <source>
        <dbReference type="EMBL" id="GFY96798.1"/>
    </source>
</evidence>
<dbReference type="OrthoDB" id="1592637at2759"/>
<dbReference type="EMBL" id="BJWL01000011">
    <property type="protein sequence ID" value="GFY96798.1"/>
    <property type="molecule type" value="Genomic_DNA"/>
</dbReference>
<keyword evidence="2" id="KW-1185">Reference proteome</keyword>
<protein>
    <submittedName>
        <fullName evidence="1">Uncharacterized protein</fullName>
    </submittedName>
</protein>